<accession>A0A671MM53</accession>
<reference evidence="1" key="2">
    <citation type="submission" date="2025-09" db="UniProtKB">
        <authorList>
            <consortium name="Ensembl"/>
        </authorList>
    </citation>
    <scope>IDENTIFICATION</scope>
</reference>
<dbReference type="Ensembl" id="ENSSANT00000035975.1">
    <property type="protein sequence ID" value="ENSSANP00000033779.1"/>
    <property type="gene ID" value="ENSSANG00000017211.1"/>
</dbReference>
<keyword evidence="2" id="KW-1185">Reference proteome</keyword>
<reference evidence="1" key="1">
    <citation type="submission" date="2025-08" db="UniProtKB">
        <authorList>
            <consortium name="Ensembl"/>
        </authorList>
    </citation>
    <scope>IDENTIFICATION</scope>
</reference>
<protein>
    <submittedName>
        <fullName evidence="1">Uncharacterized protein</fullName>
    </submittedName>
</protein>
<evidence type="ECO:0000313" key="1">
    <source>
        <dbReference type="Ensembl" id="ENSSANP00000033779.1"/>
    </source>
</evidence>
<dbReference type="Proteomes" id="UP000472260">
    <property type="component" value="Unassembled WGS sequence"/>
</dbReference>
<organism evidence="1 2">
    <name type="scientific">Sinocyclocheilus anshuiensis</name>
    <dbReference type="NCBI Taxonomy" id="1608454"/>
    <lineage>
        <taxon>Eukaryota</taxon>
        <taxon>Metazoa</taxon>
        <taxon>Chordata</taxon>
        <taxon>Craniata</taxon>
        <taxon>Vertebrata</taxon>
        <taxon>Euteleostomi</taxon>
        <taxon>Actinopterygii</taxon>
        <taxon>Neopterygii</taxon>
        <taxon>Teleostei</taxon>
        <taxon>Ostariophysi</taxon>
        <taxon>Cypriniformes</taxon>
        <taxon>Cyprinidae</taxon>
        <taxon>Cyprininae</taxon>
        <taxon>Sinocyclocheilus</taxon>
    </lineage>
</organism>
<dbReference type="AlphaFoldDB" id="A0A671MM53"/>
<proteinExistence type="predicted"/>
<name>A0A671MM53_9TELE</name>
<sequence>DCFYCPHFLLCCKNRTDCLSLFLKSISPFISLSFPLGDKDRLQQWLVNIRQEQNKPFRSELFL</sequence>
<evidence type="ECO:0000313" key="2">
    <source>
        <dbReference type="Proteomes" id="UP000472260"/>
    </source>
</evidence>